<evidence type="ECO:0000256" key="1">
    <source>
        <dbReference type="ARBA" id="ARBA00004477"/>
    </source>
</evidence>
<evidence type="ECO:0000256" key="2">
    <source>
        <dbReference type="ARBA" id="ARBA00022692"/>
    </source>
</evidence>
<keyword evidence="3" id="KW-0256">Endoplasmic reticulum</keyword>
<dbReference type="GO" id="GO:0140042">
    <property type="term" value="P:lipid droplet formation"/>
    <property type="evidence" value="ECO:0007669"/>
    <property type="project" value="UniProtKB-ARBA"/>
</dbReference>
<keyword evidence="9" id="KW-1185">Reference proteome</keyword>
<organism evidence="8 9">
    <name type="scientific">Ilex paraguariensis</name>
    <name type="common">yerba mate</name>
    <dbReference type="NCBI Taxonomy" id="185542"/>
    <lineage>
        <taxon>Eukaryota</taxon>
        <taxon>Viridiplantae</taxon>
        <taxon>Streptophyta</taxon>
        <taxon>Embryophyta</taxon>
        <taxon>Tracheophyta</taxon>
        <taxon>Spermatophyta</taxon>
        <taxon>Magnoliopsida</taxon>
        <taxon>eudicotyledons</taxon>
        <taxon>Gunneridae</taxon>
        <taxon>Pentapetalae</taxon>
        <taxon>asterids</taxon>
        <taxon>campanulids</taxon>
        <taxon>Aquifoliales</taxon>
        <taxon>Aquifoliaceae</taxon>
        <taxon>Ilex</taxon>
    </lineage>
</organism>
<sequence>MGDSEIHESIHNMGENRGLFKGNHKFLDFDRKNNLKSPQFFVNLMKFCLLLAVEKVLMARKFLGPSAELYGLRRQSQLVHGRFDSNLSGVNGEDSIDELKGNEMICGKSDQPLLQSMDFNENYVDNTSTMVNCSSTSCDEFPFNVLAFLAQKSMLNLVVRFGWGLFWATYVWFLLVGLLVSGFVIGSFAMKRLVEEPIQATENLNFDYTKTTPVAFVPIMSSHRFGISSSLMPKNSENGEEHVGNRVIPYNHKLKLTVTLALPESDYNLKLGVFQAQKSMLNLVVRFGWGLFWATYVWFLLVGLLVSGFVIGSFAMKRLVEEPIQATENLNFDYTKTTPVAFVPIMSSHRFGISSSLMPKNSENGEEHVGNRVIPYNHKLKLTVTLALPESDYNLKLGVFQVRVDFLAANGKTTASSSSPCMLRFKSQPIRYVETIVKGVPLVAGFQSEVQHLDIKFGDFTEGYEPTTFLKVVLEQRAEYQSGAGLPEIYSASLSLESELPQVKRIIWDWRRTIFVWISIISFLTELLVVLIFCRPIVLPRGRLRVTGTKTDSQQYKISLNKNI</sequence>
<comment type="subcellular location">
    <subcellularLocation>
        <location evidence="1">Endoplasmic reticulum membrane</location>
        <topology evidence="1">Multi-pass membrane protein</topology>
    </subcellularLocation>
</comment>
<dbReference type="PANTHER" id="PTHR21212:SF6">
    <property type="entry name" value="SEIPIN-2-LIKE"/>
    <property type="match status" value="1"/>
</dbReference>
<dbReference type="GO" id="GO:0005789">
    <property type="term" value="C:endoplasmic reticulum membrane"/>
    <property type="evidence" value="ECO:0007669"/>
    <property type="project" value="UniProtKB-SubCell"/>
</dbReference>
<evidence type="ECO:0000256" key="4">
    <source>
        <dbReference type="ARBA" id="ARBA00022989"/>
    </source>
</evidence>
<evidence type="ECO:0000256" key="7">
    <source>
        <dbReference type="SAM" id="Phobius"/>
    </source>
</evidence>
<name>A0ABC8S466_9AQUA</name>
<dbReference type="EMBL" id="CAUOFW020002169">
    <property type="protein sequence ID" value="CAK9151733.1"/>
    <property type="molecule type" value="Genomic_DNA"/>
</dbReference>
<keyword evidence="5" id="KW-0443">Lipid metabolism</keyword>
<feature type="transmembrane region" description="Helical" evidence="7">
    <location>
        <begin position="514"/>
        <end position="538"/>
    </location>
</feature>
<evidence type="ECO:0000256" key="6">
    <source>
        <dbReference type="ARBA" id="ARBA00023136"/>
    </source>
</evidence>
<dbReference type="CDD" id="cd23995">
    <property type="entry name" value="Seipin_BSCL2_like"/>
    <property type="match status" value="1"/>
</dbReference>
<dbReference type="AlphaFoldDB" id="A0ABC8S466"/>
<dbReference type="Proteomes" id="UP001642360">
    <property type="component" value="Unassembled WGS sequence"/>
</dbReference>
<dbReference type="Pfam" id="PF06775">
    <property type="entry name" value="Seipin"/>
    <property type="match status" value="2"/>
</dbReference>
<gene>
    <name evidence="8" type="ORF">ILEXP_LOCUS19900</name>
</gene>
<keyword evidence="2 7" id="KW-0812">Transmembrane</keyword>
<reference evidence="8 9" key="1">
    <citation type="submission" date="2024-02" db="EMBL/GenBank/DDBJ databases">
        <authorList>
            <person name="Vignale AGUSTIN F."/>
            <person name="Sosa J E."/>
            <person name="Modenutti C."/>
        </authorList>
    </citation>
    <scope>NUCLEOTIDE SEQUENCE [LARGE SCALE GENOMIC DNA]</scope>
</reference>
<dbReference type="GO" id="GO:0006629">
    <property type="term" value="P:lipid metabolic process"/>
    <property type="evidence" value="ECO:0007669"/>
    <property type="project" value="UniProtKB-KW"/>
</dbReference>
<protein>
    <recommendedName>
        <fullName evidence="10">Seipin</fullName>
    </recommendedName>
</protein>
<evidence type="ECO:0000313" key="8">
    <source>
        <dbReference type="EMBL" id="CAK9151733.1"/>
    </source>
</evidence>
<proteinExistence type="predicted"/>
<feature type="transmembrane region" description="Helical" evidence="7">
    <location>
        <begin position="287"/>
        <end position="311"/>
    </location>
</feature>
<keyword evidence="6 7" id="KW-0472">Membrane</keyword>
<evidence type="ECO:0000256" key="5">
    <source>
        <dbReference type="ARBA" id="ARBA00023098"/>
    </source>
</evidence>
<comment type="caution">
    <text evidence="8">The sequence shown here is derived from an EMBL/GenBank/DDBJ whole genome shotgun (WGS) entry which is preliminary data.</text>
</comment>
<feature type="transmembrane region" description="Helical" evidence="7">
    <location>
        <begin position="161"/>
        <end position="185"/>
    </location>
</feature>
<evidence type="ECO:0008006" key="10">
    <source>
        <dbReference type="Google" id="ProtNLM"/>
    </source>
</evidence>
<dbReference type="InterPro" id="IPR009617">
    <property type="entry name" value="Seipin"/>
</dbReference>
<accession>A0ABC8S466</accession>
<evidence type="ECO:0000313" key="9">
    <source>
        <dbReference type="Proteomes" id="UP001642360"/>
    </source>
</evidence>
<evidence type="ECO:0000256" key="3">
    <source>
        <dbReference type="ARBA" id="ARBA00022824"/>
    </source>
</evidence>
<dbReference type="PANTHER" id="PTHR21212">
    <property type="entry name" value="BERNARDINELLI-SEIP CONGENITAL LIPODYSTROPHY 2 HOMOLOG BSCL2 PROTEIN"/>
    <property type="match status" value="1"/>
</dbReference>
<keyword evidence="4 7" id="KW-1133">Transmembrane helix</keyword>